<dbReference type="KEGG" id="haly:HYG82_06095"/>
<dbReference type="NCBIfam" id="TIGR00229">
    <property type="entry name" value="sensory_box"/>
    <property type="match status" value="3"/>
</dbReference>
<keyword evidence="3" id="KW-0175">Coiled coil</keyword>
<dbReference type="SUPFAM" id="SSF55781">
    <property type="entry name" value="GAF domain-like"/>
    <property type="match status" value="2"/>
</dbReference>
<dbReference type="Gene3D" id="3.30.450.20">
    <property type="entry name" value="PAS domain"/>
    <property type="match status" value="4"/>
</dbReference>
<dbReference type="InterPro" id="IPR052155">
    <property type="entry name" value="Biofilm_reg_signaling"/>
</dbReference>
<dbReference type="SMART" id="SM00086">
    <property type="entry name" value="PAC"/>
    <property type="match status" value="2"/>
</dbReference>
<evidence type="ECO:0000256" key="3">
    <source>
        <dbReference type="SAM" id="Coils"/>
    </source>
</evidence>
<dbReference type="InterPro" id="IPR003018">
    <property type="entry name" value="GAF"/>
</dbReference>
<sequence>MRFESLIDAIEEYAIFMLDADGYVRSWNAGAERIKGYETDDVLGEHVSMFYTETDREAGIPERNLAAAAERGSIEDEGWRVGADGSRFWASITITAIRDENGDLEGYAKVTRDMTDRREREQGIRREHDLLERVMEASSTGIGIFDADGSPRRMNRKFMEFLGVDGETTEYSLGDRPVLDEDGTVIPYAKRPAARALATNEPVTGQRVRIDESDEQARWLSVNAEPLVDDTGIVVTMADVTRLEEQSRRLERQRDDLDSELEAVFDRVDDAFYALDERLRFTYVNDRAEDLLGFAEAELLGRNVWEALSVADDDPIRDRFETAMATQSAVSFERRSEPLGIWEAVRLYPSESGLSVYFTDITERKERERELEQYERIVETIDDGIYAVDDDARFVMVNQGFCDMTGYDRAELIGAHATTVHDDEITQQVESLTADISDGDRGVATVELDLYTKDGDVIPCESRLAPLPMDDANGRCGVVRDISGHLEREERLTKRIEQQEAVAELGQRALANRNVDSLLADGTDLVVETLETDYCKVLDLDETDETFLLREGVGWGADVVGEATVPATENDSLAAYTLTDEEPVMVDDLATESRFDNVEELTDDGITSGISVVIGTRNDPWGVLEVHDVGHRAFSDHDVSFVQSIANIFATAIDRRDSERELERQREQLAALNNLNDVVHRITEAVINQSTRSEIEQVVCDHLAETDSYLFSWIGDIDVASQTVTMRTEAGVDGYLEGITISADPDDRRSMGPTGRAIAEREVQTTQDIEDDSRHDPWQSHTDGYGFRSSAAIPIVHEDTVYGVLNIYAERPNAFEDKERTVLGQLGEVVGHAIAATERKRALMSDDVIELEFRARDLSGTLGVDLETAGRITLDHSIPIEDEEYLVYGSTTEDAVGTVESLVEAIPHWSDVTFRSESGRTSFELRLSEPPVLSTVATLGGAIEDVVIEDGDYQMTIYLAPGADVRRVIDVVQSAYPTAELLKHRQMTRRDTTAERIQDVLSVDLTDRQQATLEAAFHAGFFEWPRDATGEEVAESLDIAPATFHQHLRRGQQKVFASLLSVRTSS</sequence>
<dbReference type="InterPro" id="IPR013656">
    <property type="entry name" value="PAS_4"/>
</dbReference>
<organism evidence="6 7">
    <name type="scientific">Natrinema halophilum</name>
    <dbReference type="NCBI Taxonomy" id="1699371"/>
    <lineage>
        <taxon>Archaea</taxon>
        <taxon>Methanobacteriati</taxon>
        <taxon>Methanobacteriota</taxon>
        <taxon>Stenosarchaea group</taxon>
        <taxon>Halobacteria</taxon>
        <taxon>Halobacteriales</taxon>
        <taxon>Natrialbaceae</taxon>
        <taxon>Natrinema</taxon>
    </lineage>
</organism>
<accession>A0A7D5GGN6</accession>
<evidence type="ECO:0000259" key="5">
    <source>
        <dbReference type="PROSITE" id="PS50113"/>
    </source>
</evidence>
<gene>
    <name evidence="6" type="ORF">HYG82_06095</name>
</gene>
<dbReference type="OrthoDB" id="205707at2157"/>
<dbReference type="InterPro" id="IPR035965">
    <property type="entry name" value="PAS-like_dom_sf"/>
</dbReference>
<evidence type="ECO:0000256" key="1">
    <source>
        <dbReference type="ARBA" id="ARBA00023015"/>
    </source>
</evidence>
<dbReference type="Pfam" id="PF01590">
    <property type="entry name" value="GAF"/>
    <property type="match status" value="1"/>
</dbReference>
<evidence type="ECO:0000256" key="2">
    <source>
        <dbReference type="ARBA" id="ARBA00023163"/>
    </source>
</evidence>
<dbReference type="CDD" id="cd00130">
    <property type="entry name" value="PAS"/>
    <property type="match status" value="3"/>
</dbReference>
<dbReference type="SMART" id="SM00065">
    <property type="entry name" value="GAF"/>
    <property type="match status" value="2"/>
</dbReference>
<dbReference type="InterPro" id="IPR001610">
    <property type="entry name" value="PAC"/>
</dbReference>
<feature type="domain" description="PAS" evidence="4">
    <location>
        <begin position="257"/>
        <end position="327"/>
    </location>
</feature>
<dbReference type="InterPro" id="IPR007050">
    <property type="entry name" value="HTH_bacterioopsin"/>
</dbReference>
<dbReference type="Pfam" id="PF15915">
    <property type="entry name" value="BAT"/>
    <property type="match status" value="1"/>
</dbReference>
<keyword evidence="1" id="KW-0805">Transcription regulation</keyword>
<dbReference type="PANTHER" id="PTHR44757:SF2">
    <property type="entry name" value="BIOFILM ARCHITECTURE MAINTENANCE PROTEIN MBAA"/>
    <property type="match status" value="1"/>
</dbReference>
<dbReference type="Pfam" id="PF04967">
    <property type="entry name" value="HTH_10"/>
    <property type="match status" value="1"/>
</dbReference>
<dbReference type="Pfam" id="PF13426">
    <property type="entry name" value="PAS_9"/>
    <property type="match status" value="2"/>
</dbReference>
<feature type="coiled-coil region" evidence="3">
    <location>
        <begin position="233"/>
        <end position="267"/>
    </location>
</feature>
<dbReference type="GeneID" id="56032844"/>
<feature type="domain" description="PAC" evidence="5">
    <location>
        <begin position="74"/>
        <end position="126"/>
    </location>
</feature>
<dbReference type="RefSeq" id="WP_179260187.1">
    <property type="nucleotide sequence ID" value="NZ_CP058601.1"/>
</dbReference>
<protein>
    <submittedName>
        <fullName evidence="6">PAS domain S-box protein</fullName>
    </submittedName>
</protein>
<dbReference type="PROSITE" id="PS50113">
    <property type="entry name" value="PAC"/>
    <property type="match status" value="1"/>
</dbReference>
<name>A0A7D5GGN6_9EURY</name>
<dbReference type="PROSITE" id="PS50112">
    <property type="entry name" value="PAS"/>
    <property type="match status" value="3"/>
</dbReference>
<dbReference type="InterPro" id="IPR000700">
    <property type="entry name" value="PAS-assoc_C"/>
</dbReference>
<dbReference type="SMART" id="SM00091">
    <property type="entry name" value="PAS"/>
    <property type="match status" value="3"/>
</dbReference>
<dbReference type="Pfam" id="PF13185">
    <property type="entry name" value="GAF_2"/>
    <property type="match status" value="1"/>
</dbReference>
<dbReference type="AlphaFoldDB" id="A0A7D5GGN6"/>
<keyword evidence="2" id="KW-0804">Transcription</keyword>
<dbReference type="EMBL" id="CP058601">
    <property type="protein sequence ID" value="QLG48448.1"/>
    <property type="molecule type" value="Genomic_DNA"/>
</dbReference>
<dbReference type="InterPro" id="IPR000014">
    <property type="entry name" value="PAS"/>
</dbReference>
<dbReference type="SUPFAM" id="SSF55785">
    <property type="entry name" value="PYP-like sensor domain (PAS domain)"/>
    <property type="match status" value="4"/>
</dbReference>
<proteinExistence type="predicted"/>
<dbReference type="Gene3D" id="3.30.450.40">
    <property type="match status" value="2"/>
</dbReference>
<feature type="domain" description="PAS" evidence="4">
    <location>
        <begin position="370"/>
        <end position="439"/>
    </location>
</feature>
<evidence type="ECO:0000313" key="7">
    <source>
        <dbReference type="Proteomes" id="UP000509241"/>
    </source>
</evidence>
<dbReference type="Proteomes" id="UP000509241">
    <property type="component" value="Chromosome"/>
</dbReference>
<dbReference type="PANTHER" id="PTHR44757">
    <property type="entry name" value="DIGUANYLATE CYCLASE DGCP"/>
    <property type="match status" value="1"/>
</dbReference>
<reference evidence="6 7" key="1">
    <citation type="submission" date="2020-07" db="EMBL/GenBank/DDBJ databases">
        <authorList>
            <person name="Cui H."/>
        </authorList>
    </citation>
    <scope>NUCLEOTIDE SEQUENCE [LARGE SCALE GENOMIC DNA]</scope>
    <source>
        <strain evidence="6 7">YPL8</strain>
    </source>
</reference>
<dbReference type="InterPro" id="IPR031803">
    <property type="entry name" value="BAT_GAF/HTH-assoc"/>
</dbReference>
<evidence type="ECO:0000259" key="4">
    <source>
        <dbReference type="PROSITE" id="PS50112"/>
    </source>
</evidence>
<feature type="domain" description="PAS" evidence="4">
    <location>
        <begin position="1"/>
        <end position="72"/>
    </location>
</feature>
<keyword evidence="7" id="KW-1185">Reference proteome</keyword>
<dbReference type="Pfam" id="PF08448">
    <property type="entry name" value="PAS_4"/>
    <property type="match status" value="2"/>
</dbReference>
<evidence type="ECO:0000313" key="6">
    <source>
        <dbReference type="EMBL" id="QLG48448.1"/>
    </source>
</evidence>
<dbReference type="InterPro" id="IPR029016">
    <property type="entry name" value="GAF-like_dom_sf"/>
</dbReference>